<evidence type="ECO:0000256" key="1">
    <source>
        <dbReference type="ARBA" id="ARBA00004418"/>
    </source>
</evidence>
<evidence type="ECO:0008006" key="8">
    <source>
        <dbReference type="Google" id="ProtNLM"/>
    </source>
</evidence>
<evidence type="ECO:0000256" key="2">
    <source>
        <dbReference type="ARBA" id="ARBA00022729"/>
    </source>
</evidence>
<dbReference type="Pfam" id="PF07940">
    <property type="entry name" value="Hepar_II_III_C"/>
    <property type="match status" value="1"/>
</dbReference>
<evidence type="ECO:0000259" key="6">
    <source>
        <dbReference type="Pfam" id="PF16889"/>
    </source>
</evidence>
<dbReference type="Gene3D" id="2.70.98.70">
    <property type="match status" value="1"/>
</dbReference>
<name>A0A7M1W2N6_VIBPH</name>
<feature type="domain" description="Heparin-sulfate lyase N-terminal" evidence="6">
    <location>
        <begin position="114"/>
        <end position="300"/>
    </location>
</feature>
<dbReference type="InterPro" id="IPR012480">
    <property type="entry name" value="Hepar_II_III_C"/>
</dbReference>
<proteinExistence type="predicted"/>
<protein>
    <recommendedName>
        <fullName evidence="8">Heparinase</fullName>
    </recommendedName>
</protein>
<evidence type="ECO:0000256" key="4">
    <source>
        <dbReference type="ARBA" id="ARBA00023239"/>
    </source>
</evidence>
<feature type="domain" description="Heparinase II/III-like C-terminal" evidence="5">
    <location>
        <begin position="384"/>
        <end position="538"/>
    </location>
</feature>
<dbReference type="PANTHER" id="PTHR39210">
    <property type="entry name" value="HEPARIN-SULFATE LYASE"/>
    <property type="match status" value="1"/>
</dbReference>
<dbReference type="PANTHER" id="PTHR39210:SF1">
    <property type="entry name" value="HEPARIN-SULFATE LYASE"/>
    <property type="match status" value="1"/>
</dbReference>
<dbReference type="EMBL" id="MT898182">
    <property type="protein sequence ID" value="QOS21264.1"/>
    <property type="molecule type" value="Genomic_DNA"/>
</dbReference>
<evidence type="ECO:0000313" key="7">
    <source>
        <dbReference type="EMBL" id="QOS21264.1"/>
    </source>
</evidence>
<evidence type="ECO:0000256" key="3">
    <source>
        <dbReference type="ARBA" id="ARBA00022764"/>
    </source>
</evidence>
<dbReference type="GO" id="GO:0042597">
    <property type="term" value="C:periplasmic space"/>
    <property type="evidence" value="ECO:0007669"/>
    <property type="project" value="UniProtKB-SubCell"/>
</dbReference>
<dbReference type="AlphaFoldDB" id="A0A7M1W2N6"/>
<organism evidence="7">
    <name type="scientific">Vibrio parahaemolyticus</name>
    <dbReference type="NCBI Taxonomy" id="670"/>
    <lineage>
        <taxon>Bacteria</taxon>
        <taxon>Pseudomonadati</taxon>
        <taxon>Pseudomonadota</taxon>
        <taxon>Gammaproteobacteria</taxon>
        <taxon>Vibrionales</taxon>
        <taxon>Vibrionaceae</taxon>
        <taxon>Vibrio</taxon>
    </lineage>
</organism>
<dbReference type="SUPFAM" id="SSF48230">
    <property type="entry name" value="Chondroitin AC/alginate lyase"/>
    <property type="match status" value="1"/>
</dbReference>
<dbReference type="GO" id="GO:0016829">
    <property type="term" value="F:lyase activity"/>
    <property type="evidence" value="ECO:0007669"/>
    <property type="project" value="UniProtKB-KW"/>
</dbReference>
<keyword evidence="4" id="KW-0456">Lyase</keyword>
<gene>
    <name evidence="7" type="ORF">VP60_00035</name>
</gene>
<dbReference type="InterPro" id="IPR008929">
    <property type="entry name" value="Chondroitin_lyas"/>
</dbReference>
<reference evidence="7" key="1">
    <citation type="submission" date="2020-08" db="EMBL/GenBank/DDBJ databases">
        <title>Genetic structure, function and evolution of capsule biosynthesis loci in Vibrio parahaemolyticus.</title>
        <authorList>
            <person name="Li L."/>
            <person name="Bian S."/>
        </authorList>
    </citation>
    <scope>NUCLEOTIDE SEQUENCE</scope>
    <source>
        <strain evidence="7">VP60</strain>
    </source>
</reference>
<sequence>MSLKLKAQTAKNVGVFNLARVAVYQLGVRSGLNPVKRLNQASISGLLFRPLSASVQCKSSQRYQFSPFGWKPKRLVSELRWAESALTGKCYSNMNKPWFCLSDFDSNVGDIKGIWEASRFDWVLGLAKDYLSGREQALDELNATTKDWLKHNSPYLGPNWKCGQEASIRVMHLAMAAKLLNQVESPEPALLAFVKAHLKRIAPTISYAVAQDNNHGTSEAAALFIGGSWLVSSGDKSAMRWQKMGRKWLENRAKHLIDCDGTFSQYSVNYHRVMLDTYSMAELWRRELNLKSFSPSLYTKIGLATQWLYQLTQEVNGDAPNLGHNDGARLLPLSDSDYRDFRPTVQLASVLFLQSSAWGKAGSYDEPLKLLGLSKPQRVLNQPSAFHFAQGGYAGLRSQTGAFALFNYPIFRFRPAQNDALHVDFWLDGVNLLRDGGTFSYNAGQAYIDYYGGTQSHNTVQFDEHEQMPRLSRFLLGAWLKAENVHWDEARQYCSAGYRDYLGCCHKREVFLSNSTLRVVDDIQGVQKKAVLRWRLSTGEWMIEGNRITNHIHSITINSNTDIKRLELVEGKESRYYYQETSIPVLEIEVTSDGKITTEYNYR</sequence>
<dbReference type="Pfam" id="PF16889">
    <property type="entry name" value="Hepar_II_III_N"/>
    <property type="match status" value="1"/>
</dbReference>
<evidence type="ECO:0000259" key="5">
    <source>
        <dbReference type="Pfam" id="PF07940"/>
    </source>
</evidence>
<comment type="subcellular location">
    <subcellularLocation>
        <location evidence="1">Periplasm</location>
    </subcellularLocation>
</comment>
<accession>A0A7M1W2N6</accession>
<keyword evidence="2" id="KW-0732">Signal</keyword>
<dbReference type="InterPro" id="IPR031680">
    <property type="entry name" value="Hepar_II_III_N"/>
</dbReference>
<keyword evidence="3" id="KW-0574">Periplasm</keyword>
<dbReference type="Gene3D" id="1.50.10.100">
    <property type="entry name" value="Chondroitin AC/alginate lyase"/>
    <property type="match status" value="1"/>
</dbReference>